<evidence type="ECO:0000256" key="9">
    <source>
        <dbReference type="SAM" id="Phobius"/>
    </source>
</evidence>
<protein>
    <recommendedName>
        <fullName evidence="10">EXPERA domain-containing protein</fullName>
    </recommendedName>
</protein>
<comment type="similarity">
    <text evidence="6">Belongs to the TM6SF family.</text>
</comment>
<evidence type="ECO:0000256" key="3">
    <source>
        <dbReference type="ARBA" id="ARBA00022737"/>
    </source>
</evidence>
<evidence type="ECO:0000256" key="2">
    <source>
        <dbReference type="ARBA" id="ARBA00022692"/>
    </source>
</evidence>
<organism evidence="11 12">
    <name type="scientific">Mytilus edulis</name>
    <name type="common">Blue mussel</name>
    <dbReference type="NCBI Taxonomy" id="6550"/>
    <lineage>
        <taxon>Eukaryota</taxon>
        <taxon>Metazoa</taxon>
        <taxon>Spiralia</taxon>
        <taxon>Lophotrochozoa</taxon>
        <taxon>Mollusca</taxon>
        <taxon>Bivalvia</taxon>
        <taxon>Autobranchia</taxon>
        <taxon>Pteriomorphia</taxon>
        <taxon>Mytilida</taxon>
        <taxon>Mytiloidea</taxon>
        <taxon>Mytilidae</taxon>
        <taxon>Mytilinae</taxon>
        <taxon>Mytilus</taxon>
    </lineage>
</organism>
<dbReference type="PROSITE" id="PS51751">
    <property type="entry name" value="EXPERA"/>
    <property type="match status" value="2"/>
</dbReference>
<feature type="transmembrane region" description="Helical" evidence="9">
    <location>
        <begin position="6"/>
        <end position="26"/>
    </location>
</feature>
<keyword evidence="3" id="KW-0677">Repeat</keyword>
<feature type="transmembrane region" description="Helical" evidence="9">
    <location>
        <begin position="218"/>
        <end position="238"/>
    </location>
</feature>
<feature type="transmembrane region" description="Helical" evidence="9">
    <location>
        <begin position="114"/>
        <end position="133"/>
    </location>
</feature>
<evidence type="ECO:0000256" key="7">
    <source>
        <dbReference type="PROSITE-ProRule" id="PRU01087"/>
    </source>
</evidence>
<feature type="transmembrane region" description="Helical" evidence="9">
    <location>
        <begin position="382"/>
        <end position="403"/>
    </location>
</feature>
<sequence length="435" mass="49362">MALTRFQVSVLSACLAFPILLLMKVIGGVDNAAAIFAVGVVSLLVVFLVPRLYFSDGPPKHDPFYNVWSIFLFASLVDTTVALENDGYIGKYMHFYLLQGEPYLKTPFGTMINYWDAWSILLFSSMVDVVIALENDGYLGRYLHFYLLQGEPYLKTPHGTSICYWDGSVHFALYMFIMSRSSYNEEYRLACLYWCGSIINSVAVLVPGGAIGKYGPKWSILLNVPYVVIPLYILFKVLSSHSASRRNVLTSIGTRVKKGPVEMLFILFFATCIVVNAFRAAVTLDCKHDMAKNYLKDFEPFLAEDTSFPKMQMLVYLFYFLPYYVYAIYRLLYPGPTNGLMKDLAVFHAGAAAQAQFVYLTTAQHSRTAANYRIPSTPAAQYCFWIINIALLVVPQLFAYRCISGPKRTEKITDEPVKEDNSSRDSPYYLRKRKQ</sequence>
<evidence type="ECO:0000259" key="10">
    <source>
        <dbReference type="PROSITE" id="PS51751"/>
    </source>
</evidence>
<keyword evidence="12" id="KW-1185">Reference proteome</keyword>
<keyword evidence="4 7" id="KW-1133">Transmembrane helix</keyword>
<feature type="transmembrane region" description="Helical" evidence="9">
    <location>
        <begin position="33"/>
        <end position="53"/>
    </location>
</feature>
<evidence type="ECO:0000256" key="5">
    <source>
        <dbReference type="ARBA" id="ARBA00023136"/>
    </source>
</evidence>
<proteinExistence type="inferred from homology"/>
<dbReference type="GO" id="GO:0016020">
    <property type="term" value="C:membrane"/>
    <property type="evidence" value="ECO:0007669"/>
    <property type="project" value="UniProtKB-UniRule"/>
</dbReference>
<evidence type="ECO:0000256" key="8">
    <source>
        <dbReference type="SAM" id="MobiDB-lite"/>
    </source>
</evidence>
<keyword evidence="2 7" id="KW-0812">Transmembrane</keyword>
<dbReference type="PANTHER" id="PTHR14568">
    <property type="entry name" value="TRANSMEMBRANE SUPERFAMILY 6 MEMBER 1/2"/>
    <property type="match status" value="1"/>
</dbReference>
<keyword evidence="5 7" id="KW-0472">Membrane</keyword>
<evidence type="ECO:0000256" key="1">
    <source>
        <dbReference type="ARBA" id="ARBA00004127"/>
    </source>
</evidence>
<dbReference type="OrthoDB" id="8181520at2759"/>
<dbReference type="Pfam" id="PF26083">
    <property type="entry name" value="TM_Tm6sf2"/>
    <property type="match status" value="2"/>
</dbReference>
<feature type="transmembrane region" description="Helical" evidence="9">
    <location>
        <begin position="65"/>
        <end position="83"/>
    </location>
</feature>
<dbReference type="CDD" id="cd21106">
    <property type="entry name" value="TM6SF1-like"/>
    <property type="match status" value="1"/>
</dbReference>
<name>A0A8S3VIS3_MYTED</name>
<reference evidence="11" key="1">
    <citation type="submission" date="2021-03" db="EMBL/GenBank/DDBJ databases">
        <authorList>
            <person name="Bekaert M."/>
        </authorList>
    </citation>
    <scope>NUCLEOTIDE SEQUENCE</scope>
</reference>
<feature type="domain" description="EXPERA" evidence="10">
    <location>
        <begin position="111"/>
        <end position="234"/>
    </location>
</feature>
<dbReference type="GO" id="GO:0012505">
    <property type="term" value="C:endomembrane system"/>
    <property type="evidence" value="ECO:0007669"/>
    <property type="project" value="UniProtKB-SubCell"/>
</dbReference>
<dbReference type="EMBL" id="CAJPWZ010003331">
    <property type="protein sequence ID" value="CAG2257700.1"/>
    <property type="molecule type" value="Genomic_DNA"/>
</dbReference>
<dbReference type="Proteomes" id="UP000683360">
    <property type="component" value="Unassembled WGS sequence"/>
</dbReference>
<evidence type="ECO:0000256" key="4">
    <source>
        <dbReference type="ARBA" id="ARBA00022989"/>
    </source>
</evidence>
<dbReference type="PANTHER" id="PTHR14568:SF8">
    <property type="entry name" value="EXPERA DOMAIN-CONTAINING PROTEIN"/>
    <property type="match status" value="1"/>
</dbReference>
<gene>
    <name evidence="11" type="ORF">MEDL_68990</name>
</gene>
<feature type="region of interest" description="Disordered" evidence="8">
    <location>
        <begin position="411"/>
        <end position="435"/>
    </location>
</feature>
<dbReference type="AlphaFoldDB" id="A0A8S3VIS3"/>
<feature type="compositionally biased region" description="Basic and acidic residues" evidence="8">
    <location>
        <begin position="411"/>
        <end position="423"/>
    </location>
</feature>
<feature type="transmembrane region" description="Helical" evidence="9">
    <location>
        <begin position="313"/>
        <end position="332"/>
    </location>
</feature>
<dbReference type="InterPro" id="IPR059044">
    <property type="entry name" value="TM_Tm6sf1/2"/>
</dbReference>
<feature type="transmembrane region" description="Helical" evidence="9">
    <location>
        <begin position="259"/>
        <end position="282"/>
    </location>
</feature>
<dbReference type="InterPro" id="IPR033118">
    <property type="entry name" value="EXPERA"/>
</dbReference>
<feature type="transmembrane region" description="Helical" evidence="9">
    <location>
        <begin position="189"/>
        <end position="212"/>
    </location>
</feature>
<comment type="subcellular location">
    <subcellularLocation>
        <location evidence="1">Endomembrane system</location>
        <topology evidence="1">Multi-pass membrane protein</topology>
    </subcellularLocation>
</comment>
<feature type="domain" description="EXPERA" evidence="10">
    <location>
        <begin position="261"/>
        <end position="399"/>
    </location>
</feature>
<evidence type="ECO:0000256" key="6">
    <source>
        <dbReference type="ARBA" id="ARBA00034760"/>
    </source>
</evidence>
<comment type="caution">
    <text evidence="11">The sequence shown here is derived from an EMBL/GenBank/DDBJ whole genome shotgun (WGS) entry which is preliminary data.</text>
</comment>
<evidence type="ECO:0000313" key="11">
    <source>
        <dbReference type="EMBL" id="CAG2257700.1"/>
    </source>
</evidence>
<feature type="transmembrane region" description="Helical" evidence="9">
    <location>
        <begin position="344"/>
        <end position="362"/>
    </location>
</feature>
<dbReference type="InterPro" id="IPR047195">
    <property type="entry name" value="TM6SF1-like"/>
</dbReference>
<evidence type="ECO:0000313" key="12">
    <source>
        <dbReference type="Proteomes" id="UP000683360"/>
    </source>
</evidence>
<accession>A0A8S3VIS3</accession>